<evidence type="ECO:0000256" key="1">
    <source>
        <dbReference type="ARBA" id="ARBA00022614"/>
    </source>
</evidence>
<dbReference type="PANTHER" id="PTHR48051:SF1">
    <property type="entry name" value="RAS SUPPRESSOR PROTEIN 1"/>
    <property type="match status" value="1"/>
</dbReference>
<name>A0A1B6DR41_9HEMI</name>
<evidence type="ECO:0008006" key="4">
    <source>
        <dbReference type="Google" id="ProtNLM"/>
    </source>
</evidence>
<keyword evidence="1" id="KW-0433">Leucine-rich repeat</keyword>
<dbReference type="InterPro" id="IPR050216">
    <property type="entry name" value="LRR_domain-containing"/>
</dbReference>
<gene>
    <name evidence="3" type="ORF">g.10591</name>
</gene>
<proteinExistence type="predicted"/>
<dbReference type="AlphaFoldDB" id="A0A1B6DR41"/>
<dbReference type="EMBL" id="GEDC01009140">
    <property type="protein sequence ID" value="JAS28158.1"/>
    <property type="molecule type" value="Transcribed_RNA"/>
</dbReference>
<dbReference type="Gene3D" id="3.80.10.10">
    <property type="entry name" value="Ribonuclease Inhibitor"/>
    <property type="match status" value="1"/>
</dbReference>
<dbReference type="SUPFAM" id="SSF52058">
    <property type="entry name" value="L domain-like"/>
    <property type="match status" value="1"/>
</dbReference>
<keyword evidence="2" id="KW-0677">Repeat</keyword>
<dbReference type="SMART" id="SM00364">
    <property type="entry name" value="LRR_BAC"/>
    <property type="match status" value="6"/>
</dbReference>
<protein>
    <recommendedName>
        <fullName evidence="4">Leucine-rich repeat-containing protein 58</fullName>
    </recommendedName>
</protein>
<dbReference type="InterPro" id="IPR001611">
    <property type="entry name" value="Leu-rich_rpt"/>
</dbReference>
<dbReference type="PROSITE" id="PS51450">
    <property type="entry name" value="LRR"/>
    <property type="match status" value="2"/>
</dbReference>
<sequence length="363" mass="41420">MDRYSESSDSDGYADGHTRLDSVLDFSYLLLDNQTLEKNIEHFGTGKKTKENNPDNMHTLLLCQNQLVSLPENISKFHSLRVVDISNNRIRNLPEILARLPLTTLIAKNNLLENETIPKSFDSWRSTLQRINLSGNNFSYFPNQLFELSFLKYIYLGGNHISEIPKEIHRLSRLQVLCMGGNKLTEVHENVGLLNDLKALILSNNDLESLPRSIAKLKNLQTLQLHKNRLRTLPTEIIALKCLSELSLRDNPLVVKFVSDMTHNPPSLLELSARTVKVNGIKYQEDDLPRSLIEYLKSAHHCVNPKCKGVFFDNRVEHIKFVDFCGKYRVPLLQYLCSSKCVINNSVVQDASCNDMMKKVLLG</sequence>
<evidence type="ECO:0000313" key="3">
    <source>
        <dbReference type="EMBL" id="JAS28158.1"/>
    </source>
</evidence>
<organism evidence="3">
    <name type="scientific">Clastoptera arizonana</name>
    <name type="common">Arizona spittle bug</name>
    <dbReference type="NCBI Taxonomy" id="38151"/>
    <lineage>
        <taxon>Eukaryota</taxon>
        <taxon>Metazoa</taxon>
        <taxon>Ecdysozoa</taxon>
        <taxon>Arthropoda</taxon>
        <taxon>Hexapoda</taxon>
        <taxon>Insecta</taxon>
        <taxon>Pterygota</taxon>
        <taxon>Neoptera</taxon>
        <taxon>Paraneoptera</taxon>
        <taxon>Hemiptera</taxon>
        <taxon>Auchenorrhyncha</taxon>
        <taxon>Cercopoidea</taxon>
        <taxon>Clastopteridae</taxon>
        <taxon>Clastoptera</taxon>
    </lineage>
</organism>
<dbReference type="GO" id="GO:0005737">
    <property type="term" value="C:cytoplasm"/>
    <property type="evidence" value="ECO:0007669"/>
    <property type="project" value="TreeGrafter"/>
</dbReference>
<dbReference type="SMART" id="SM00369">
    <property type="entry name" value="LRR_TYP"/>
    <property type="match status" value="5"/>
</dbReference>
<dbReference type="PANTHER" id="PTHR48051">
    <property type="match status" value="1"/>
</dbReference>
<dbReference type="InterPro" id="IPR032675">
    <property type="entry name" value="LRR_dom_sf"/>
</dbReference>
<dbReference type="Pfam" id="PF13855">
    <property type="entry name" value="LRR_8"/>
    <property type="match status" value="2"/>
</dbReference>
<dbReference type="Pfam" id="PF00560">
    <property type="entry name" value="LRR_1"/>
    <property type="match status" value="1"/>
</dbReference>
<evidence type="ECO:0000256" key="2">
    <source>
        <dbReference type="ARBA" id="ARBA00022737"/>
    </source>
</evidence>
<reference evidence="3" key="1">
    <citation type="submission" date="2015-12" db="EMBL/GenBank/DDBJ databases">
        <title>De novo transcriptome assembly of four potential Pierce s Disease insect vectors from Arizona vineyards.</title>
        <authorList>
            <person name="Tassone E.E."/>
        </authorList>
    </citation>
    <scope>NUCLEOTIDE SEQUENCE</scope>
</reference>
<accession>A0A1B6DR41</accession>
<dbReference type="InterPro" id="IPR003591">
    <property type="entry name" value="Leu-rich_rpt_typical-subtyp"/>
</dbReference>